<reference evidence="3" key="1">
    <citation type="submission" date="2022-07" db="EMBL/GenBank/DDBJ databases">
        <title>Genome Sequence of Physisporinus lineatus.</title>
        <authorList>
            <person name="Buettner E."/>
        </authorList>
    </citation>
    <scope>NUCLEOTIDE SEQUENCE</scope>
    <source>
        <strain evidence="3">VT162</strain>
    </source>
</reference>
<keyword evidence="1" id="KW-0378">Hydrolase</keyword>
<dbReference type="GO" id="GO:0016787">
    <property type="term" value="F:hydrolase activity"/>
    <property type="evidence" value="ECO:0007669"/>
    <property type="project" value="UniProtKB-KW"/>
</dbReference>
<dbReference type="Pfam" id="PF07859">
    <property type="entry name" value="Abhydrolase_3"/>
    <property type="match status" value="1"/>
</dbReference>
<evidence type="ECO:0000259" key="2">
    <source>
        <dbReference type="Pfam" id="PF07859"/>
    </source>
</evidence>
<evidence type="ECO:0000256" key="1">
    <source>
        <dbReference type="ARBA" id="ARBA00022801"/>
    </source>
</evidence>
<dbReference type="AlphaFoldDB" id="A0AAD5VD72"/>
<dbReference type="Gene3D" id="3.40.50.1820">
    <property type="entry name" value="alpha/beta hydrolase"/>
    <property type="match status" value="1"/>
</dbReference>
<gene>
    <name evidence="3" type="ORF">NLI96_g2996</name>
</gene>
<proteinExistence type="predicted"/>
<protein>
    <recommendedName>
        <fullName evidence="2">Alpha/beta hydrolase fold-3 domain-containing protein</fullName>
    </recommendedName>
</protein>
<name>A0AAD5VD72_9APHY</name>
<dbReference type="Proteomes" id="UP001212997">
    <property type="component" value="Unassembled WGS sequence"/>
</dbReference>
<evidence type="ECO:0000313" key="3">
    <source>
        <dbReference type="EMBL" id="KAJ3488257.1"/>
    </source>
</evidence>
<dbReference type="PANTHER" id="PTHR48081:SF8">
    <property type="entry name" value="ALPHA_BETA HYDROLASE FOLD-3 DOMAIN-CONTAINING PROTEIN-RELATED"/>
    <property type="match status" value="1"/>
</dbReference>
<dbReference type="PANTHER" id="PTHR48081">
    <property type="entry name" value="AB HYDROLASE SUPERFAMILY PROTEIN C4A8.06C"/>
    <property type="match status" value="1"/>
</dbReference>
<dbReference type="InterPro" id="IPR050300">
    <property type="entry name" value="GDXG_lipolytic_enzyme"/>
</dbReference>
<dbReference type="InterPro" id="IPR013094">
    <property type="entry name" value="AB_hydrolase_3"/>
</dbReference>
<accession>A0AAD5VD72</accession>
<organism evidence="3 4">
    <name type="scientific">Meripilus lineatus</name>
    <dbReference type="NCBI Taxonomy" id="2056292"/>
    <lineage>
        <taxon>Eukaryota</taxon>
        <taxon>Fungi</taxon>
        <taxon>Dikarya</taxon>
        <taxon>Basidiomycota</taxon>
        <taxon>Agaricomycotina</taxon>
        <taxon>Agaricomycetes</taxon>
        <taxon>Polyporales</taxon>
        <taxon>Meripilaceae</taxon>
        <taxon>Meripilus</taxon>
    </lineage>
</organism>
<feature type="domain" description="Alpha/beta hydrolase fold-3" evidence="2">
    <location>
        <begin position="98"/>
        <end position="303"/>
    </location>
</feature>
<sequence>MSSAMASQVEQKIWNPIHPDFVSKLLPEYVAHHNATTLYQPSVDQIPWHPSFRNNPAVPGTSEPLPVGKIEDFSLSKCDFRVFTPDGPRPDSGWPVFLFFHGGGWCLGRIDTESAFATNMCKRAKCVVVSVNYRLGPENPYPAAVEDAEEALLWVFNHGKDKLGVDINNGGNLAAIVTHKAAQLSPPISLLFQLLVVPVTDNTASETGVPHASWLENANTPALTPAKMMWFRRNYSPNEEDWSKWDSSPLLAPEEWFKKCPPAWICVAERDVLRDEGIAYGEKLKKAGVEVEIKVYKGAPHPIMAQDGVL</sequence>
<keyword evidence="4" id="KW-1185">Reference proteome</keyword>
<evidence type="ECO:0000313" key="4">
    <source>
        <dbReference type="Proteomes" id="UP001212997"/>
    </source>
</evidence>
<dbReference type="InterPro" id="IPR029058">
    <property type="entry name" value="AB_hydrolase_fold"/>
</dbReference>
<dbReference type="SUPFAM" id="SSF53474">
    <property type="entry name" value="alpha/beta-Hydrolases"/>
    <property type="match status" value="1"/>
</dbReference>
<comment type="caution">
    <text evidence="3">The sequence shown here is derived from an EMBL/GenBank/DDBJ whole genome shotgun (WGS) entry which is preliminary data.</text>
</comment>
<dbReference type="EMBL" id="JANAWD010000071">
    <property type="protein sequence ID" value="KAJ3488257.1"/>
    <property type="molecule type" value="Genomic_DNA"/>
</dbReference>